<name>A0AA46A5T9_9RHOB</name>
<evidence type="ECO:0000313" key="2">
    <source>
        <dbReference type="EMBL" id="WCR04560.1"/>
    </source>
</evidence>
<accession>A0AA46A5T9</accession>
<evidence type="ECO:0000313" key="4">
    <source>
        <dbReference type="Proteomes" id="UP001215549"/>
    </source>
</evidence>
<protein>
    <submittedName>
        <fullName evidence="1">Uncharacterized protein</fullName>
    </submittedName>
</protein>
<dbReference type="Proteomes" id="UP001215549">
    <property type="component" value="Chromosome"/>
</dbReference>
<evidence type="ECO:0000313" key="1">
    <source>
        <dbReference type="EMBL" id="SIS86811.1"/>
    </source>
</evidence>
<dbReference type="AlphaFoldDB" id="A0AA46A5T9"/>
<dbReference type="EMBL" id="FTOU01000007">
    <property type="protein sequence ID" value="SIS86811.1"/>
    <property type="molecule type" value="Genomic_DNA"/>
</dbReference>
<evidence type="ECO:0000313" key="3">
    <source>
        <dbReference type="Proteomes" id="UP000186216"/>
    </source>
</evidence>
<dbReference type="Proteomes" id="UP000186216">
    <property type="component" value="Unassembled WGS sequence"/>
</dbReference>
<sequence length="51" mass="6137">MKNFERRLEKLEARDRPIRVVERLDDVSAEELQAQYPGERLVMIPSCLWHL</sequence>
<organism evidence="1 3">
    <name type="scientific">Paracoccus saliphilus</name>
    <dbReference type="NCBI Taxonomy" id="405559"/>
    <lineage>
        <taxon>Bacteria</taxon>
        <taxon>Pseudomonadati</taxon>
        <taxon>Pseudomonadota</taxon>
        <taxon>Alphaproteobacteria</taxon>
        <taxon>Rhodobacterales</taxon>
        <taxon>Paracoccaceae</taxon>
        <taxon>Paracoccus</taxon>
    </lineage>
</organism>
<keyword evidence="4" id="KW-1185">Reference proteome</keyword>
<gene>
    <name evidence="2" type="ORF">JHX88_07535</name>
    <name evidence="1" type="ORF">SAMN05421772_10717</name>
</gene>
<reference evidence="2 4" key="2">
    <citation type="submission" date="2021-01" db="EMBL/GenBank/DDBJ databases">
        <title>Biogeographic distribution of Paracoccus.</title>
        <authorList>
            <person name="Hollensteiner J."/>
            <person name="Leineberger J."/>
            <person name="Brinkhoff T."/>
            <person name="Daniel R."/>
        </authorList>
    </citation>
    <scope>NUCLEOTIDE SEQUENCE [LARGE SCALE GENOMIC DNA]</scope>
    <source>
        <strain evidence="2 4">DSM 18447</strain>
    </source>
</reference>
<dbReference type="EMBL" id="CP067140">
    <property type="protein sequence ID" value="WCR04560.1"/>
    <property type="molecule type" value="Genomic_DNA"/>
</dbReference>
<dbReference type="RefSeq" id="WP_176011440.1">
    <property type="nucleotide sequence ID" value="NZ_CP067140.1"/>
</dbReference>
<proteinExistence type="predicted"/>
<reference evidence="1 3" key="1">
    <citation type="submission" date="2017-01" db="EMBL/GenBank/DDBJ databases">
        <authorList>
            <person name="Varghese N."/>
            <person name="Submissions S."/>
        </authorList>
    </citation>
    <scope>NUCLEOTIDE SEQUENCE [LARGE SCALE GENOMIC DNA]</scope>
    <source>
        <strain evidence="1 3">DSM 18447</strain>
    </source>
</reference>